<comment type="caution">
    <text evidence="5">The sequence shown here is derived from an EMBL/GenBank/DDBJ whole genome shotgun (WGS) entry which is preliminary data.</text>
</comment>
<evidence type="ECO:0000313" key="5">
    <source>
        <dbReference type="EMBL" id="KAG5470932.1"/>
    </source>
</evidence>
<keyword evidence="1" id="KW-0677">Repeat</keyword>
<dbReference type="EMBL" id="JAFHKP010000032">
    <property type="protein sequence ID" value="KAG5470932.1"/>
    <property type="molecule type" value="Genomic_DNA"/>
</dbReference>
<evidence type="ECO:0008006" key="7">
    <source>
        <dbReference type="Google" id="ProtNLM"/>
    </source>
</evidence>
<evidence type="ECO:0000256" key="4">
    <source>
        <dbReference type="SAM" id="MobiDB-lite"/>
    </source>
</evidence>
<accession>A0A836KFM8</accession>
<dbReference type="PANTHER" id="PTHR24171:SF8">
    <property type="entry name" value="BRCA1-ASSOCIATED RING DOMAIN PROTEIN 1"/>
    <property type="match status" value="1"/>
</dbReference>
<dbReference type="SUPFAM" id="SSF48403">
    <property type="entry name" value="Ankyrin repeat"/>
    <property type="match status" value="1"/>
</dbReference>
<dbReference type="InterPro" id="IPR002110">
    <property type="entry name" value="Ankyrin_rpt"/>
</dbReference>
<feature type="compositionally biased region" description="Polar residues" evidence="4">
    <location>
        <begin position="612"/>
        <end position="629"/>
    </location>
</feature>
<dbReference type="SMART" id="SM00248">
    <property type="entry name" value="ANK"/>
    <property type="match status" value="2"/>
</dbReference>
<evidence type="ECO:0000256" key="2">
    <source>
        <dbReference type="ARBA" id="ARBA00023043"/>
    </source>
</evidence>
<dbReference type="GeneID" id="94169509"/>
<dbReference type="OrthoDB" id="244827at2759"/>
<feature type="region of interest" description="Disordered" evidence="4">
    <location>
        <begin position="238"/>
        <end position="257"/>
    </location>
</feature>
<dbReference type="InterPro" id="IPR036770">
    <property type="entry name" value="Ankyrin_rpt-contain_sf"/>
</dbReference>
<organism evidence="5 6">
    <name type="scientific">Leishmania enriettii</name>
    <dbReference type="NCBI Taxonomy" id="5663"/>
    <lineage>
        <taxon>Eukaryota</taxon>
        <taxon>Discoba</taxon>
        <taxon>Euglenozoa</taxon>
        <taxon>Kinetoplastea</taxon>
        <taxon>Metakinetoplastina</taxon>
        <taxon>Trypanosomatida</taxon>
        <taxon>Trypanosomatidae</taxon>
        <taxon>Leishmaniinae</taxon>
        <taxon>Leishmania</taxon>
    </lineage>
</organism>
<protein>
    <recommendedName>
        <fullName evidence="7">Ankyrin repeat protein</fullName>
    </recommendedName>
</protein>
<dbReference type="PROSITE" id="PS50297">
    <property type="entry name" value="ANK_REP_REGION"/>
    <property type="match status" value="1"/>
</dbReference>
<gene>
    <name evidence="5" type="ORF">CUR178_02238</name>
</gene>
<reference evidence="5 6" key="1">
    <citation type="submission" date="2021-02" db="EMBL/GenBank/DDBJ databases">
        <title>Leishmania (Mundinia) enrietti genome sequencing and assembly.</title>
        <authorList>
            <person name="Almutairi H."/>
            <person name="Gatherer D."/>
        </authorList>
    </citation>
    <scope>NUCLEOTIDE SEQUENCE [LARGE SCALE GENOMIC DNA]</scope>
    <source>
        <strain evidence="5">CUR178</strain>
    </source>
</reference>
<dbReference type="PANTHER" id="PTHR24171">
    <property type="entry name" value="ANKYRIN REPEAT DOMAIN-CONTAINING PROTEIN 39-RELATED"/>
    <property type="match status" value="1"/>
</dbReference>
<dbReference type="Proteomes" id="UP000674179">
    <property type="component" value="Chromosome 32"/>
</dbReference>
<feature type="repeat" description="ANK" evidence="3">
    <location>
        <begin position="73"/>
        <end position="107"/>
    </location>
</feature>
<dbReference type="RefSeq" id="XP_067690102.1">
    <property type="nucleotide sequence ID" value="XM_067833999.1"/>
</dbReference>
<name>A0A836KFM8_LEIEN</name>
<keyword evidence="2 3" id="KW-0040">ANK repeat</keyword>
<evidence type="ECO:0000313" key="6">
    <source>
        <dbReference type="Proteomes" id="UP000674179"/>
    </source>
</evidence>
<dbReference type="GO" id="GO:0085020">
    <property type="term" value="P:protein K6-linked ubiquitination"/>
    <property type="evidence" value="ECO:0007669"/>
    <property type="project" value="TreeGrafter"/>
</dbReference>
<dbReference type="Pfam" id="PF12796">
    <property type="entry name" value="Ank_2"/>
    <property type="match status" value="1"/>
</dbReference>
<feature type="region of interest" description="Disordered" evidence="4">
    <location>
        <begin position="612"/>
        <end position="634"/>
    </location>
</feature>
<keyword evidence="6" id="KW-1185">Reference proteome</keyword>
<evidence type="ECO:0000256" key="3">
    <source>
        <dbReference type="PROSITE-ProRule" id="PRU00023"/>
    </source>
</evidence>
<dbReference type="GO" id="GO:0004842">
    <property type="term" value="F:ubiquitin-protein transferase activity"/>
    <property type="evidence" value="ECO:0007669"/>
    <property type="project" value="TreeGrafter"/>
</dbReference>
<dbReference type="Gene3D" id="1.25.40.20">
    <property type="entry name" value="Ankyrin repeat-containing domain"/>
    <property type="match status" value="1"/>
</dbReference>
<feature type="region of interest" description="Disordered" evidence="4">
    <location>
        <begin position="543"/>
        <end position="566"/>
    </location>
</feature>
<dbReference type="AlphaFoldDB" id="A0A836KFM8"/>
<feature type="repeat" description="ANK" evidence="3">
    <location>
        <begin position="40"/>
        <end position="72"/>
    </location>
</feature>
<dbReference type="KEGG" id="lenr:94169509"/>
<sequence length="675" mass="73130">MNSDGPSAFHHALQLLLSPLEEPFRRYLDVCEDVHMRDANRNTMLHWAAALGNVAAAYALLEHGVEVDARNVYGATPLHTAAAFGPNVGVMGPLLMRYGASLTKRTSRNASGVESLLTSRGLAAVWTWILQLDALVEEKEGGTASSFRSGGSCTLPSAASIKAMPPLLCAPEELRELSQGPRGGAHRSCPTVSLHTTRIPRAPARRSPAHAGAAHLLKQQQPTRQTSSRAAAVTAAFSATVASEASPRSTTKERDTEVALCVSREEAGRMQLEKDQAEALVEMCMLLSQPRWFPCSYDTGDREGDDRKIPSWLSPLAVTRGERGPEGEDASARLTGVIMAVLGEKYDAKGGRQLLVQYNASPDSKETQSADAWCPLSSVARDPVVIAYIDRYSRTYTSTNPAGIETAATPSILNNHGGAGSPLDTMEREQLEEQLRMLPRRNLSSRDSCSSLTVSARLSNSITPRTRESRQVCKMERDDRLNDVLTPQSRVVVTDGRVSHAAAAQMSLSRELAQAQGHVWCEGSDGFSLSRFTPSNLQKNRRAQEAWVGKAPSRVPQPTRGEDGAQATREEVFCQLESHALASGFEQPNAANTFTYVCCQSSFHLKDNISASSSTVHTHPPGSTSNDSASGFRASDGRYCLSPKQKAAYNSFLRDSALQRLQKRQERLSSRALGG</sequence>
<proteinExistence type="predicted"/>
<evidence type="ECO:0000256" key="1">
    <source>
        <dbReference type="ARBA" id="ARBA00022737"/>
    </source>
</evidence>
<dbReference type="PROSITE" id="PS50088">
    <property type="entry name" value="ANK_REPEAT"/>
    <property type="match status" value="2"/>
</dbReference>
<feature type="region of interest" description="Disordered" evidence="4">
    <location>
        <begin position="178"/>
        <end position="232"/>
    </location>
</feature>